<dbReference type="PANTHER" id="PTHR35192:SF2">
    <property type="entry name" value="APPLE DOMAIN-CONTAINING PROTEIN"/>
    <property type="match status" value="1"/>
</dbReference>
<proteinExistence type="predicted"/>
<organism evidence="3 4">
    <name type="scientific">Antrodiella citrinella</name>
    <dbReference type="NCBI Taxonomy" id="2447956"/>
    <lineage>
        <taxon>Eukaryota</taxon>
        <taxon>Fungi</taxon>
        <taxon>Dikarya</taxon>
        <taxon>Basidiomycota</taxon>
        <taxon>Agaricomycotina</taxon>
        <taxon>Agaricomycetes</taxon>
        <taxon>Polyporales</taxon>
        <taxon>Steccherinaceae</taxon>
        <taxon>Antrodiella</taxon>
    </lineage>
</organism>
<keyword evidence="1" id="KW-0732">Signal</keyword>
<accession>A0A4S4MLG5</accession>
<gene>
    <name evidence="3" type="ORF">EUX98_g7464</name>
</gene>
<dbReference type="PANTHER" id="PTHR35192">
    <property type="entry name" value="PROTEIN, PUTATIVE-RELATED"/>
    <property type="match status" value="1"/>
</dbReference>
<dbReference type="EMBL" id="SGPM01000316">
    <property type="protein sequence ID" value="THH26726.1"/>
    <property type="molecule type" value="Genomic_DNA"/>
</dbReference>
<feature type="domain" description="Protein CPL1-like" evidence="2">
    <location>
        <begin position="225"/>
        <end position="294"/>
    </location>
</feature>
<dbReference type="AlphaFoldDB" id="A0A4S4MLG5"/>
<evidence type="ECO:0000256" key="1">
    <source>
        <dbReference type="SAM" id="SignalP"/>
    </source>
</evidence>
<name>A0A4S4MLG5_9APHY</name>
<evidence type="ECO:0000259" key="2">
    <source>
        <dbReference type="Pfam" id="PF21671"/>
    </source>
</evidence>
<dbReference type="Proteomes" id="UP000308730">
    <property type="component" value="Unassembled WGS sequence"/>
</dbReference>
<dbReference type="Pfam" id="PF21671">
    <property type="entry name" value="CPL1-like"/>
    <property type="match status" value="1"/>
</dbReference>
<comment type="caution">
    <text evidence="3">The sequence shown here is derived from an EMBL/GenBank/DDBJ whole genome shotgun (WGS) entry which is preliminary data.</text>
</comment>
<feature type="chain" id="PRO_5021031571" description="Protein CPL1-like domain-containing protein" evidence="1">
    <location>
        <begin position="22"/>
        <end position="352"/>
    </location>
</feature>
<evidence type="ECO:0000313" key="3">
    <source>
        <dbReference type="EMBL" id="THH26726.1"/>
    </source>
</evidence>
<sequence>MKFFSTVTPLVLAASATYVSATSLTNGYNIIKSRQAKVHRDLLDVCVGLDADLVLSEIIQDGKALVAGHLDVCLCVSLIPDFIKVNVVAQTAVNLLGVAKVSALIEGLINDDPGCQHCTFPEHGQSVCAPDWPCQFQCQDGYSPYTNPGDAHPSSCSCPAPMTECNGQCGNFPNGCGSAVPAPPQRRSRHATFGAAKDINKRQVGESKCPVDKQVCGVPGGNGGWECVDTKSDKESCGGCMTPSTIGVYHPATGKDCTSIPNAVSSSVECRSAACHVSACEAGFVPSAANDACVPVSASPADKRFFNWQEASEAVTKKAKAVGGKRDIVAAANADIRGMVKLGEGAGLVKLL</sequence>
<evidence type="ECO:0000313" key="4">
    <source>
        <dbReference type="Proteomes" id="UP000308730"/>
    </source>
</evidence>
<dbReference type="InterPro" id="IPR048661">
    <property type="entry name" value="CPL1-like"/>
</dbReference>
<keyword evidence="4" id="KW-1185">Reference proteome</keyword>
<dbReference type="InterPro" id="IPR038955">
    <property type="entry name" value="PriA/CPL1_fungi"/>
</dbReference>
<reference evidence="3 4" key="1">
    <citation type="submission" date="2019-02" db="EMBL/GenBank/DDBJ databases">
        <title>Genome sequencing of the rare red list fungi Antrodiella citrinella (Flaviporus citrinellus).</title>
        <authorList>
            <person name="Buettner E."/>
            <person name="Kellner H."/>
        </authorList>
    </citation>
    <scope>NUCLEOTIDE SEQUENCE [LARGE SCALE GENOMIC DNA]</scope>
    <source>
        <strain evidence="3 4">DSM 108506</strain>
    </source>
</reference>
<feature type="signal peptide" evidence="1">
    <location>
        <begin position="1"/>
        <end position="21"/>
    </location>
</feature>
<dbReference type="OrthoDB" id="439917at2759"/>
<protein>
    <recommendedName>
        <fullName evidence="2">Protein CPL1-like domain-containing protein</fullName>
    </recommendedName>
</protein>